<sequence length="204" mass="20990">MVRVVAALLAAVATAVLGATAAAASAPPITAACRYTDACSKASISAPRGGFLVDSCRRAYAVSATCALSAVRVCAFKHPCKHLPSPRTMYGPSGGVVRSECGDKWTLSAGCKATPATLECRLPSTGCAAYPVGRVAGEVLTTPIGSCDVRTWVVGPGCKYTRVAKQCALRDACGRRIVNTWVGGVFVRCGKLYAVGDGCKATRL</sequence>
<accession>A0A1X6NJD9</accession>
<proteinExistence type="predicted"/>
<evidence type="ECO:0008006" key="4">
    <source>
        <dbReference type="Google" id="ProtNLM"/>
    </source>
</evidence>
<feature type="chain" id="PRO_5012552799" description="SRCR domain-containing protein" evidence="1">
    <location>
        <begin position="19"/>
        <end position="204"/>
    </location>
</feature>
<name>A0A1X6NJD9_PORUM</name>
<keyword evidence="3" id="KW-1185">Reference proteome</keyword>
<evidence type="ECO:0000256" key="1">
    <source>
        <dbReference type="SAM" id="SignalP"/>
    </source>
</evidence>
<dbReference type="PROSITE" id="PS51257">
    <property type="entry name" value="PROKAR_LIPOPROTEIN"/>
    <property type="match status" value="1"/>
</dbReference>
<dbReference type="Proteomes" id="UP000218209">
    <property type="component" value="Unassembled WGS sequence"/>
</dbReference>
<dbReference type="EMBL" id="KV920155">
    <property type="protein sequence ID" value="OSX68725.1"/>
    <property type="molecule type" value="Genomic_DNA"/>
</dbReference>
<evidence type="ECO:0000313" key="2">
    <source>
        <dbReference type="EMBL" id="OSX68725.1"/>
    </source>
</evidence>
<evidence type="ECO:0000313" key="3">
    <source>
        <dbReference type="Proteomes" id="UP000218209"/>
    </source>
</evidence>
<protein>
    <recommendedName>
        <fullName evidence="4">SRCR domain-containing protein</fullName>
    </recommendedName>
</protein>
<dbReference type="AlphaFoldDB" id="A0A1X6NJD9"/>
<organism evidence="2 3">
    <name type="scientific">Porphyra umbilicalis</name>
    <name type="common">Purple laver</name>
    <name type="synonym">Red alga</name>
    <dbReference type="NCBI Taxonomy" id="2786"/>
    <lineage>
        <taxon>Eukaryota</taxon>
        <taxon>Rhodophyta</taxon>
        <taxon>Bangiophyceae</taxon>
        <taxon>Bangiales</taxon>
        <taxon>Bangiaceae</taxon>
        <taxon>Porphyra</taxon>
    </lineage>
</organism>
<keyword evidence="1" id="KW-0732">Signal</keyword>
<gene>
    <name evidence="2" type="ORF">BU14_2331s0002</name>
</gene>
<reference evidence="2 3" key="1">
    <citation type="submission" date="2017-03" db="EMBL/GenBank/DDBJ databases">
        <title>WGS assembly of Porphyra umbilicalis.</title>
        <authorList>
            <person name="Brawley S.H."/>
            <person name="Blouin N.A."/>
            <person name="Ficko-Blean E."/>
            <person name="Wheeler G.L."/>
            <person name="Lohr M."/>
            <person name="Goodson H.V."/>
            <person name="Jenkins J.W."/>
            <person name="Blaby-Haas C.E."/>
            <person name="Helliwell K.E."/>
            <person name="Chan C."/>
            <person name="Marriage T."/>
            <person name="Bhattacharya D."/>
            <person name="Klein A.S."/>
            <person name="Badis Y."/>
            <person name="Brodie J."/>
            <person name="Cao Y."/>
            <person name="Collen J."/>
            <person name="Dittami S.M."/>
            <person name="Gachon C.M."/>
            <person name="Green B.R."/>
            <person name="Karpowicz S."/>
            <person name="Kim J.W."/>
            <person name="Kudahl U."/>
            <person name="Lin S."/>
            <person name="Michel G."/>
            <person name="Mittag M."/>
            <person name="Olson B.J."/>
            <person name="Pangilinan J."/>
            <person name="Peng Y."/>
            <person name="Qiu H."/>
            <person name="Shu S."/>
            <person name="Singer J.T."/>
            <person name="Smith A.G."/>
            <person name="Sprecher B.N."/>
            <person name="Wagner V."/>
            <person name="Wang W."/>
            <person name="Wang Z.-Y."/>
            <person name="Yan J."/>
            <person name="Yarish C."/>
            <person name="Zoeuner-Riek S."/>
            <person name="Zhuang Y."/>
            <person name="Zou Y."/>
            <person name="Lindquist E.A."/>
            <person name="Grimwood J."/>
            <person name="Barry K."/>
            <person name="Rokhsar D.S."/>
            <person name="Schmutz J."/>
            <person name="Stiller J.W."/>
            <person name="Grossman A.R."/>
            <person name="Prochnik S.E."/>
        </authorList>
    </citation>
    <scope>NUCLEOTIDE SEQUENCE [LARGE SCALE GENOMIC DNA]</scope>
    <source>
        <strain evidence="2">4086291</strain>
    </source>
</reference>
<feature type="signal peptide" evidence="1">
    <location>
        <begin position="1"/>
        <end position="18"/>
    </location>
</feature>